<dbReference type="PANTHER" id="PTHR28298:SF1">
    <property type="entry name" value="EISOSOME PROTEIN 1"/>
    <property type="match status" value="1"/>
</dbReference>
<feature type="region of interest" description="Disordered" evidence="1">
    <location>
        <begin position="187"/>
        <end position="214"/>
    </location>
</feature>
<feature type="compositionally biased region" description="Basic and acidic residues" evidence="1">
    <location>
        <begin position="803"/>
        <end position="818"/>
    </location>
</feature>
<feature type="compositionally biased region" description="Acidic residues" evidence="1">
    <location>
        <begin position="1025"/>
        <end position="1034"/>
    </location>
</feature>
<feature type="compositionally biased region" description="Basic and acidic residues" evidence="1">
    <location>
        <begin position="384"/>
        <end position="394"/>
    </location>
</feature>
<feature type="compositionally biased region" description="Basic and acidic residues" evidence="1">
    <location>
        <begin position="781"/>
        <end position="794"/>
    </location>
</feature>
<organism evidence="2 3">
    <name type="scientific">Lithohypha guttulata</name>
    <dbReference type="NCBI Taxonomy" id="1690604"/>
    <lineage>
        <taxon>Eukaryota</taxon>
        <taxon>Fungi</taxon>
        <taxon>Dikarya</taxon>
        <taxon>Ascomycota</taxon>
        <taxon>Pezizomycotina</taxon>
        <taxon>Eurotiomycetes</taxon>
        <taxon>Chaetothyriomycetidae</taxon>
        <taxon>Chaetothyriales</taxon>
        <taxon>Trichomeriaceae</taxon>
        <taxon>Lithohypha</taxon>
    </lineage>
</organism>
<feature type="compositionally biased region" description="Basic and acidic residues" evidence="1">
    <location>
        <begin position="1200"/>
        <end position="1209"/>
    </location>
</feature>
<feature type="region of interest" description="Disordered" evidence="1">
    <location>
        <begin position="101"/>
        <end position="148"/>
    </location>
</feature>
<feature type="compositionally biased region" description="Low complexity" evidence="1">
    <location>
        <begin position="645"/>
        <end position="672"/>
    </location>
</feature>
<evidence type="ECO:0000313" key="3">
    <source>
        <dbReference type="Proteomes" id="UP001345013"/>
    </source>
</evidence>
<dbReference type="InterPro" id="IPR024527">
    <property type="entry name" value="Eisosome1"/>
</dbReference>
<feature type="compositionally biased region" description="Basic residues" evidence="1">
    <location>
        <begin position="918"/>
        <end position="930"/>
    </location>
</feature>
<feature type="compositionally biased region" description="Polar residues" evidence="1">
    <location>
        <begin position="1139"/>
        <end position="1149"/>
    </location>
</feature>
<gene>
    <name evidence="2" type="primary">EIS1</name>
    <name evidence="2" type="ORF">LTR24_002027</name>
</gene>
<feature type="region of interest" description="Disordered" evidence="1">
    <location>
        <begin position="484"/>
        <end position="609"/>
    </location>
</feature>
<reference evidence="2 3" key="1">
    <citation type="submission" date="2023-08" db="EMBL/GenBank/DDBJ databases">
        <title>Black Yeasts Isolated from many extreme environments.</title>
        <authorList>
            <person name="Coleine C."/>
            <person name="Stajich J.E."/>
            <person name="Selbmann L."/>
        </authorList>
    </citation>
    <scope>NUCLEOTIDE SEQUENCE [LARGE SCALE GENOMIC DNA]</scope>
    <source>
        <strain evidence="2 3">CCFEE 5885</strain>
    </source>
</reference>
<keyword evidence="3" id="KW-1185">Reference proteome</keyword>
<feature type="compositionally biased region" description="Basic and acidic residues" evidence="1">
    <location>
        <begin position="484"/>
        <end position="594"/>
    </location>
</feature>
<proteinExistence type="predicted"/>
<feature type="region of interest" description="Disordered" evidence="1">
    <location>
        <begin position="332"/>
        <end position="394"/>
    </location>
</feature>
<feature type="compositionally biased region" description="Basic and acidic residues" evidence="1">
    <location>
        <begin position="888"/>
        <end position="910"/>
    </location>
</feature>
<feature type="compositionally biased region" description="Basic and acidic residues" evidence="1">
    <location>
        <begin position="950"/>
        <end position="972"/>
    </location>
</feature>
<dbReference type="PANTHER" id="PTHR28298">
    <property type="entry name" value="EISOSOME PROTEIN 1"/>
    <property type="match status" value="1"/>
</dbReference>
<feature type="region of interest" description="Disordered" evidence="1">
    <location>
        <begin position="1"/>
        <end position="27"/>
    </location>
</feature>
<feature type="compositionally biased region" description="Basic and acidic residues" evidence="1">
    <location>
        <begin position="431"/>
        <end position="447"/>
    </location>
</feature>
<name>A0ABR0KIX8_9EURO</name>
<feature type="compositionally biased region" description="Polar residues" evidence="1">
    <location>
        <begin position="129"/>
        <end position="140"/>
    </location>
</feature>
<feature type="region of interest" description="Disordered" evidence="1">
    <location>
        <begin position="421"/>
        <end position="447"/>
    </location>
</feature>
<feature type="compositionally biased region" description="Low complexity" evidence="1">
    <location>
        <begin position="284"/>
        <end position="299"/>
    </location>
</feature>
<feature type="compositionally biased region" description="Low complexity" evidence="1">
    <location>
        <begin position="682"/>
        <end position="706"/>
    </location>
</feature>
<protein>
    <submittedName>
        <fullName evidence="2">Eisosome assembly protein</fullName>
    </submittedName>
</protein>
<evidence type="ECO:0000313" key="2">
    <source>
        <dbReference type="EMBL" id="KAK5097771.1"/>
    </source>
</evidence>
<feature type="compositionally biased region" description="Basic and acidic residues" evidence="1">
    <location>
        <begin position="990"/>
        <end position="1002"/>
    </location>
</feature>
<feature type="compositionally biased region" description="Basic and acidic residues" evidence="1">
    <location>
        <begin position="1232"/>
        <end position="1243"/>
    </location>
</feature>
<comment type="caution">
    <text evidence="2">The sequence shown here is derived from an EMBL/GenBank/DDBJ whole genome shotgun (WGS) entry which is preliminary data.</text>
</comment>
<feature type="compositionally biased region" description="Basic and acidic residues" evidence="1">
    <location>
        <begin position="1014"/>
        <end position="1024"/>
    </location>
</feature>
<feature type="region of interest" description="Disordered" evidence="1">
    <location>
        <begin position="636"/>
        <end position="1243"/>
    </location>
</feature>
<feature type="region of interest" description="Disordered" evidence="1">
    <location>
        <begin position="270"/>
        <end position="304"/>
    </location>
</feature>
<feature type="compositionally biased region" description="Polar residues" evidence="1">
    <location>
        <begin position="1220"/>
        <end position="1230"/>
    </location>
</feature>
<feature type="compositionally biased region" description="Basic and acidic residues" evidence="1">
    <location>
        <begin position="1121"/>
        <end position="1130"/>
    </location>
</feature>
<feature type="compositionally biased region" description="Basic and acidic residues" evidence="1">
    <location>
        <begin position="709"/>
        <end position="722"/>
    </location>
</feature>
<feature type="compositionally biased region" description="Polar residues" evidence="1">
    <location>
        <begin position="1"/>
        <end position="23"/>
    </location>
</feature>
<dbReference type="Pfam" id="PF12757">
    <property type="entry name" value="Eisosome1"/>
    <property type="match status" value="1"/>
</dbReference>
<accession>A0ABR0KIX8</accession>
<dbReference type="EMBL" id="JAVRRG010000016">
    <property type="protein sequence ID" value="KAK5097771.1"/>
    <property type="molecule type" value="Genomic_DNA"/>
</dbReference>
<feature type="compositionally biased region" description="Low complexity" evidence="1">
    <location>
        <begin position="1107"/>
        <end position="1118"/>
    </location>
</feature>
<feature type="compositionally biased region" description="Polar residues" evidence="1">
    <location>
        <begin position="1078"/>
        <end position="1103"/>
    </location>
</feature>
<evidence type="ECO:0000256" key="1">
    <source>
        <dbReference type="SAM" id="MobiDB-lite"/>
    </source>
</evidence>
<dbReference type="Proteomes" id="UP001345013">
    <property type="component" value="Unassembled WGS sequence"/>
</dbReference>
<feature type="compositionally biased region" description="Polar residues" evidence="1">
    <location>
        <begin position="859"/>
        <end position="868"/>
    </location>
</feature>
<sequence length="1243" mass="134154">MQNQAASSGLYSSPHKQSSSNSVLDADGKLSSASAATSLKYARAQDLPSYPSTGGVKMSSAGAAASLANNSNMSPELWKPGEIPAANKAAFLAKDHKMDPMWKPEATSAGSKAAMAAHANPTHVEPIQLRTSTTSKSAQPSAAYDTPENAHKKALMAATMVHNRSRSGSLPTQPVAKPTNSTLWAMKAATKSNKDGPYPSPQPLPSGDPGNEAARIQNMAKNNVNRQMYTSSPPVSIEVQEKNRQDTLRASAIAMAQKMYAIQQKHIDEEAGETAGGNHALTASRARGTTSGSNTGTASDDYPYNYGNLEEAARKLAQERLAKLHDEHAEYRQYYGATTSPPPKRFSSLRTSRRRTSNAAEDDSDEEQSKKIRSQMSIFQSRLADVDTKKRQQDRDNLLQIAHRNVDAQMSKMDKNVFEETGKISPAQMEQWEKSAREKAQAESDERMKYTGKVNIGGGKYLEQSELDAIARARLQPTLDEIYDKAEKQRARDEEMRMERERKEQQDSRDKARAAEIDAQLKADKEKERQAERARKDEEKRVQREEQSAEQARRNEEKRAQKSEQAAEKERTRLAKEEQNKSKEEQNRSKEKKPSRFSSIFGRGSAAAGTGAAVVLAPGAAVGAGVAKVVDGSGTADAAVASPQEETSTTIEPAEATTAADADADDASMITAPEETATSLKSRATSTTTESEEAATTVAPEATSTTIEPEDKSKTVEPKDESTTGLTGGEAEPKKGISGDDGQEHASLEGTDPSSQDKSGGKLTGSGAPGSHSAVFGLTPDGHKFNDTKNDTEQHAGGSAEMPKAREGEPEDKSKTVEPEAISQTPIEGDTVHDLVTSSTSNPTSTSPEKTKVEPEASSAPTSTSLEVTKSEPEAPSPAKTQVAPPVSEKKSPEGRKSTEKRTSVDENRDIASSPKQSRVKSWMKGRFRSKSNALKQTNAMPAVAEADAETEKEKTGDRGQRVPKTESEPKPDAVTGKGKTESEPSPDAVTEKDKTAERGEGGDTEADTWKSGAYDRDQEFRVEDPEDDLDDDLPKENASGRNQEVPRTDSMRDVAMAGRTTPKESDDLYGAGKEVSAQKSIQNNTTKSASKEVSPQRSIPNKSTRSRSTSISSLSSTEDGEGHKPRGHFDLGTPEGYTENTTAGTSEPTAAEAEERGRAGFTTRFMDMIMPGKEKTTDEPMTPVATNKSNTTDDDFEESRDKFEEEKLAPPPSLARLTGETSGTKTVSPRGSRERSKFTEEL</sequence>
<feature type="compositionally biased region" description="Basic and acidic residues" evidence="1">
    <location>
        <begin position="731"/>
        <end position="747"/>
    </location>
</feature>
<feature type="compositionally biased region" description="Low complexity" evidence="1">
    <location>
        <begin position="837"/>
        <end position="848"/>
    </location>
</feature>
<feature type="compositionally biased region" description="Polar residues" evidence="1">
    <location>
        <begin position="931"/>
        <end position="940"/>
    </location>
</feature>
<feature type="compositionally biased region" description="Low complexity" evidence="1">
    <location>
        <begin position="106"/>
        <end position="119"/>
    </location>
</feature>